<dbReference type="FunFam" id="1.20.120.1780:FF:000001">
    <property type="entry name" value="4-hydroxybenzoate octaprenyltransferase"/>
    <property type="match status" value="1"/>
</dbReference>
<dbReference type="CDD" id="cd13959">
    <property type="entry name" value="PT_UbiA_COQ2"/>
    <property type="match status" value="1"/>
</dbReference>
<keyword evidence="9" id="KW-0496">Mitochondrion</keyword>
<keyword evidence="5 9" id="KW-0812">Transmembrane</keyword>
<dbReference type="FunFam" id="1.10.357.140:FF:000003">
    <property type="entry name" value="4-hydroxybenzoate polyprenyltransferase, mitochondrial"/>
    <property type="match status" value="1"/>
</dbReference>
<feature type="transmembrane region" description="Helical" evidence="9">
    <location>
        <begin position="386"/>
        <end position="403"/>
    </location>
</feature>
<comment type="catalytic activity">
    <reaction evidence="8">
        <text>4-hydroxybenzoate + (2E)-geranyl diphosphate = 3-geranyl-4-hydroxybenzoate + diphosphate</text>
        <dbReference type="Rhea" id="RHEA:27854"/>
        <dbReference type="ChEBI" id="CHEBI:17879"/>
        <dbReference type="ChEBI" id="CHEBI:33019"/>
        <dbReference type="ChEBI" id="CHEBI:58057"/>
        <dbReference type="ChEBI" id="CHEBI:60878"/>
        <dbReference type="EC" id="2.5.1.93"/>
    </reaction>
</comment>
<sequence>MALARGNSKGLLHLRRLCQSRWLSGHLNFGLERESAAIVDGGVQFRELGRSVRRPFLPVECFDVDERRDGAIGMVEGGFRDESKRYPSNSNCYLLEKTSQSFAHKFWWTSFESALIRVDDEELSSQARPCPPTSGYRNGSQVGLSLSHIWSSSDVWKQEQFLHKRTLHPILLGPFSTGRHELVWFSTASNAGVSTDPEEEVAQSKKVDTTTAIVGVSWVEKALPKQLRPYAYLARLDKPIGTWLLAWPCFWSIAIAAEDGGYPDLKLLTLFGVGAILLRGAGCTVNDLLDRDIDGKVERTKLRPIVSGALTPFQGLTFLGFQLLLGLGILLQLNIFSQVLGASSLLLVGTYPLMKRWTFWPQAYLGLTFNWGALLGWAAVRGGLDLSVVLPLYLSGVCWTLVYDTIYAHQDKTDDTKVGVKSTALRFGDDTRWWLTGFSTAYVTGMSLAGYNAALGWPFYVGVAATAGHLAWQVSTVDTQNRADCNDKFVSNKWLGALLFSGICLGKLVT</sequence>
<comment type="catalytic activity">
    <reaction evidence="9">
        <text>an all-trans-polyprenyl diphosphate + 4-hydroxybenzoate = a 4-hydroxy-3-(all-trans-polyprenyl)benzoate + diphosphate</text>
        <dbReference type="Rhea" id="RHEA:44504"/>
        <dbReference type="Rhea" id="RHEA-COMP:9514"/>
        <dbReference type="Rhea" id="RHEA-COMP:9564"/>
        <dbReference type="ChEBI" id="CHEBI:17879"/>
        <dbReference type="ChEBI" id="CHEBI:33019"/>
        <dbReference type="ChEBI" id="CHEBI:58914"/>
        <dbReference type="ChEBI" id="CHEBI:78396"/>
        <dbReference type="EC" id="2.5.1.39"/>
    </reaction>
</comment>
<evidence type="ECO:0000313" key="11">
    <source>
        <dbReference type="Proteomes" id="UP000822688"/>
    </source>
</evidence>
<keyword evidence="9" id="KW-0414">Isoprene biosynthesis</keyword>
<dbReference type="PANTHER" id="PTHR11048:SF28">
    <property type="entry name" value="4-HYDROXYBENZOATE POLYPRENYLTRANSFERASE, MITOCHONDRIAL"/>
    <property type="match status" value="1"/>
</dbReference>
<reference evidence="10" key="1">
    <citation type="submission" date="2020-06" db="EMBL/GenBank/DDBJ databases">
        <title>WGS assembly of Ceratodon purpureus strain R40.</title>
        <authorList>
            <person name="Carey S.B."/>
            <person name="Jenkins J."/>
            <person name="Shu S."/>
            <person name="Lovell J.T."/>
            <person name="Sreedasyam A."/>
            <person name="Maumus F."/>
            <person name="Tiley G.P."/>
            <person name="Fernandez-Pozo N."/>
            <person name="Barry K."/>
            <person name="Chen C."/>
            <person name="Wang M."/>
            <person name="Lipzen A."/>
            <person name="Daum C."/>
            <person name="Saski C.A."/>
            <person name="Payton A.C."/>
            <person name="Mcbreen J.C."/>
            <person name="Conrad R.E."/>
            <person name="Kollar L.M."/>
            <person name="Olsson S."/>
            <person name="Huttunen S."/>
            <person name="Landis J.B."/>
            <person name="Wickett N.J."/>
            <person name="Johnson M.G."/>
            <person name="Rensing S.A."/>
            <person name="Grimwood J."/>
            <person name="Schmutz J."/>
            <person name="Mcdaniel S.F."/>
        </authorList>
    </citation>
    <scope>NUCLEOTIDE SEQUENCE</scope>
    <source>
        <strain evidence="10">R40</strain>
    </source>
</reference>
<dbReference type="EMBL" id="CM026422">
    <property type="protein sequence ID" value="KAG0588349.1"/>
    <property type="molecule type" value="Genomic_DNA"/>
</dbReference>
<comment type="similarity">
    <text evidence="3 9">Belongs to the UbiA prenyltransferase family.</text>
</comment>
<dbReference type="NCBIfam" id="TIGR01474">
    <property type="entry name" value="ubiA_proteo"/>
    <property type="match status" value="1"/>
</dbReference>
<comment type="function">
    <text evidence="9">Catalyzes the prenylation of para-hydroxybenzoate (PHB) with an all-trans polyprenyl group. Mediates the second step in the final reaction sequence of coenzyme Q (CoQ) biosynthesis, which is the condensation of the polyisoprenoid side chain with PHB, generating the first membrane-bound Q intermediate.</text>
</comment>
<keyword evidence="11" id="KW-1185">Reference proteome</keyword>
<dbReference type="Pfam" id="PF01040">
    <property type="entry name" value="UbiA"/>
    <property type="match status" value="1"/>
</dbReference>
<keyword evidence="4 9" id="KW-0808">Transferase</keyword>
<evidence type="ECO:0000256" key="9">
    <source>
        <dbReference type="HAMAP-Rule" id="MF_03189"/>
    </source>
</evidence>
<dbReference type="PANTHER" id="PTHR11048">
    <property type="entry name" value="PRENYLTRANSFERASES"/>
    <property type="match status" value="1"/>
</dbReference>
<dbReference type="Proteomes" id="UP000822688">
    <property type="component" value="Chromosome 2"/>
</dbReference>
<keyword evidence="9" id="KW-0999">Mitochondrion inner membrane</keyword>
<dbReference type="GO" id="GO:0006744">
    <property type="term" value="P:ubiquinone biosynthetic process"/>
    <property type="evidence" value="ECO:0007669"/>
    <property type="project" value="UniProtKB-UniRule"/>
</dbReference>
<comment type="pathway">
    <text evidence="9">Cofactor biosynthesis; ubiquinone biosynthesis.</text>
</comment>
<proteinExistence type="inferred from homology"/>
<dbReference type="InterPro" id="IPR000537">
    <property type="entry name" value="UbiA_prenyltransferase"/>
</dbReference>
<comment type="caution">
    <text evidence="10">The sequence shown here is derived from an EMBL/GenBank/DDBJ whole genome shotgun (WGS) entry which is preliminary data.</text>
</comment>
<feature type="transmembrane region" description="Helical" evidence="9">
    <location>
        <begin position="310"/>
        <end position="329"/>
    </location>
</feature>
<dbReference type="Gene3D" id="1.20.120.1780">
    <property type="entry name" value="UbiA prenyltransferase"/>
    <property type="match status" value="1"/>
</dbReference>
<protein>
    <recommendedName>
        <fullName evidence="9">4-hydroxybenzoate polyprenyltransferase, mitochondrial</fullName>
        <shortName evidence="9">4-HB polyprenyltransferase</shortName>
        <ecNumber evidence="9">2.5.1.39</ecNumber>
    </recommendedName>
    <alternativeName>
        <fullName evidence="9">Para-hydroxybenzoate--polyprenyltransferase</fullName>
        <shortName evidence="9">PHB:PPT</shortName>
        <shortName evidence="9">PHB:polyprenyltransferase</shortName>
    </alternativeName>
</protein>
<dbReference type="GO" id="GO:0008299">
    <property type="term" value="P:isoprenoid biosynthetic process"/>
    <property type="evidence" value="ECO:0007669"/>
    <property type="project" value="UniProtKB-UniRule"/>
</dbReference>
<feature type="transmembrane region" description="Helical" evidence="9">
    <location>
        <begin position="363"/>
        <end position="380"/>
    </location>
</feature>
<dbReference type="GO" id="GO:0102930">
    <property type="term" value="F:4-hydroxybenzoate geranyltransferase activity"/>
    <property type="evidence" value="ECO:0007669"/>
    <property type="project" value="UniProtKB-EC"/>
</dbReference>
<accession>A0A8T0IZN3</accession>
<comment type="cofactor">
    <cofactor evidence="1 9">
        <name>Mg(2+)</name>
        <dbReference type="ChEBI" id="CHEBI:18420"/>
    </cofactor>
</comment>
<dbReference type="AlphaFoldDB" id="A0A8T0IZN3"/>
<name>A0A8T0IZN3_CERPU</name>
<dbReference type="EC" id="2.5.1.39" evidence="9"/>
<evidence type="ECO:0000256" key="4">
    <source>
        <dbReference type="ARBA" id="ARBA00022679"/>
    </source>
</evidence>
<evidence type="ECO:0000256" key="6">
    <source>
        <dbReference type="ARBA" id="ARBA00022989"/>
    </source>
</evidence>
<dbReference type="GO" id="GO:0008412">
    <property type="term" value="F:4-hydroxybenzoate polyprenyltransferase activity"/>
    <property type="evidence" value="ECO:0007669"/>
    <property type="project" value="UniProtKB-EC"/>
</dbReference>
<comment type="subcellular location">
    <subcellularLocation>
        <location evidence="2">Membrane</location>
        <topology evidence="2">Multi-pass membrane protein</topology>
    </subcellularLocation>
    <subcellularLocation>
        <location evidence="9">Mitochondrion inner membrane</location>
        <topology evidence="9">Multi-pass membrane protein</topology>
        <orientation evidence="9">Matrix side</orientation>
    </subcellularLocation>
</comment>
<feature type="transmembrane region" description="Helical" evidence="9">
    <location>
        <begin position="240"/>
        <end position="257"/>
    </location>
</feature>
<keyword evidence="7 9" id="KW-0472">Membrane</keyword>
<dbReference type="Gene3D" id="1.10.357.140">
    <property type="entry name" value="UbiA prenyltransferase"/>
    <property type="match status" value="1"/>
</dbReference>
<evidence type="ECO:0000256" key="5">
    <source>
        <dbReference type="ARBA" id="ARBA00022692"/>
    </source>
</evidence>
<evidence type="ECO:0000256" key="3">
    <source>
        <dbReference type="ARBA" id="ARBA00005985"/>
    </source>
</evidence>
<feature type="transmembrane region" description="Helical" evidence="9">
    <location>
        <begin position="269"/>
        <end position="289"/>
    </location>
</feature>
<dbReference type="InterPro" id="IPR006370">
    <property type="entry name" value="HB_polyprenyltransferase-like"/>
</dbReference>
<dbReference type="HAMAP" id="MF_01635">
    <property type="entry name" value="UbiA"/>
    <property type="match status" value="1"/>
</dbReference>
<evidence type="ECO:0000313" key="10">
    <source>
        <dbReference type="EMBL" id="KAG0588349.1"/>
    </source>
</evidence>
<keyword evidence="9" id="KW-0831">Ubiquinone biosynthesis</keyword>
<dbReference type="InterPro" id="IPR039653">
    <property type="entry name" value="Prenyltransferase"/>
</dbReference>
<dbReference type="PROSITE" id="PS00943">
    <property type="entry name" value="UBIA"/>
    <property type="match status" value="1"/>
</dbReference>
<gene>
    <name evidence="10" type="ORF">KC19_2G236800</name>
</gene>
<dbReference type="InterPro" id="IPR030470">
    <property type="entry name" value="UbiA_prenylTrfase_CS"/>
</dbReference>
<dbReference type="GO" id="GO:0005743">
    <property type="term" value="C:mitochondrial inner membrane"/>
    <property type="evidence" value="ECO:0007669"/>
    <property type="project" value="UniProtKB-SubCell"/>
</dbReference>
<evidence type="ECO:0000256" key="7">
    <source>
        <dbReference type="ARBA" id="ARBA00023136"/>
    </source>
</evidence>
<evidence type="ECO:0000256" key="1">
    <source>
        <dbReference type="ARBA" id="ARBA00001946"/>
    </source>
</evidence>
<evidence type="ECO:0000256" key="2">
    <source>
        <dbReference type="ARBA" id="ARBA00004141"/>
    </source>
</evidence>
<dbReference type="InterPro" id="IPR044878">
    <property type="entry name" value="UbiA_sf"/>
</dbReference>
<organism evidence="10 11">
    <name type="scientific">Ceratodon purpureus</name>
    <name type="common">Fire moss</name>
    <name type="synonym">Dicranum purpureum</name>
    <dbReference type="NCBI Taxonomy" id="3225"/>
    <lineage>
        <taxon>Eukaryota</taxon>
        <taxon>Viridiplantae</taxon>
        <taxon>Streptophyta</taxon>
        <taxon>Embryophyta</taxon>
        <taxon>Bryophyta</taxon>
        <taxon>Bryophytina</taxon>
        <taxon>Bryopsida</taxon>
        <taxon>Dicranidae</taxon>
        <taxon>Pseudoditrichales</taxon>
        <taxon>Ditrichaceae</taxon>
        <taxon>Ceratodon</taxon>
    </lineage>
</organism>
<keyword evidence="6 9" id="KW-1133">Transmembrane helix</keyword>
<evidence type="ECO:0000256" key="8">
    <source>
        <dbReference type="ARBA" id="ARBA00050283"/>
    </source>
</evidence>